<evidence type="ECO:0000313" key="2">
    <source>
        <dbReference type="EMBL" id="OLP97393.1"/>
    </source>
</evidence>
<protein>
    <submittedName>
        <fullName evidence="2">Uncharacterized protein</fullName>
    </submittedName>
</protein>
<sequence length="259" mass="27645">MQPLCSPRTPARASSHPGLPRGYSTRVVRNMRLADMNHPVPVADARWIEIVCNGLPYLAWGHLSCRCHLHRTRDCSGESRPDSQPGLAQDDASLPRALALPLWFSLSRQEAAVALNPQPFCGSSHKHAASPSARLFVRWSGIIAAAAQRVRASSLLELHLVGMVPHMPGPLLEMELCCKWQSVANYSPTPSSLRGGGAQSLCVLGCDIGGRWKATAMARAITALGRACAVPGPAKSGVPALDEVLALAPADPISRPPLR</sequence>
<reference evidence="2 3" key="1">
    <citation type="submission" date="2016-02" db="EMBL/GenBank/DDBJ databases">
        <title>Genome analysis of coral dinoflagellate symbionts highlights evolutionary adaptations to a symbiotic lifestyle.</title>
        <authorList>
            <person name="Aranda M."/>
            <person name="Li Y."/>
            <person name="Liew Y.J."/>
            <person name="Baumgarten S."/>
            <person name="Simakov O."/>
            <person name="Wilson M."/>
            <person name="Piel J."/>
            <person name="Ashoor H."/>
            <person name="Bougouffa S."/>
            <person name="Bajic V.B."/>
            <person name="Ryu T."/>
            <person name="Ravasi T."/>
            <person name="Bayer T."/>
            <person name="Micklem G."/>
            <person name="Kim H."/>
            <person name="Bhak J."/>
            <person name="Lajeunesse T.C."/>
            <person name="Voolstra C.R."/>
        </authorList>
    </citation>
    <scope>NUCLEOTIDE SEQUENCE [LARGE SCALE GENOMIC DNA]</scope>
    <source>
        <strain evidence="2 3">CCMP2467</strain>
    </source>
</reference>
<comment type="caution">
    <text evidence="2">The sequence shown here is derived from an EMBL/GenBank/DDBJ whole genome shotgun (WGS) entry which is preliminary data.</text>
</comment>
<accession>A0A1Q9DQE6</accession>
<gene>
    <name evidence="2" type="ORF">AK812_SmicGene20270</name>
</gene>
<keyword evidence="3" id="KW-1185">Reference proteome</keyword>
<evidence type="ECO:0000313" key="3">
    <source>
        <dbReference type="Proteomes" id="UP000186817"/>
    </source>
</evidence>
<dbReference type="Proteomes" id="UP000186817">
    <property type="component" value="Unassembled WGS sequence"/>
</dbReference>
<dbReference type="EMBL" id="LSRX01000434">
    <property type="protein sequence ID" value="OLP97393.1"/>
    <property type="molecule type" value="Genomic_DNA"/>
</dbReference>
<name>A0A1Q9DQE6_SYMMI</name>
<evidence type="ECO:0000256" key="1">
    <source>
        <dbReference type="SAM" id="MobiDB-lite"/>
    </source>
</evidence>
<dbReference type="AlphaFoldDB" id="A0A1Q9DQE6"/>
<organism evidence="2 3">
    <name type="scientific">Symbiodinium microadriaticum</name>
    <name type="common">Dinoflagellate</name>
    <name type="synonym">Zooxanthella microadriatica</name>
    <dbReference type="NCBI Taxonomy" id="2951"/>
    <lineage>
        <taxon>Eukaryota</taxon>
        <taxon>Sar</taxon>
        <taxon>Alveolata</taxon>
        <taxon>Dinophyceae</taxon>
        <taxon>Suessiales</taxon>
        <taxon>Symbiodiniaceae</taxon>
        <taxon>Symbiodinium</taxon>
    </lineage>
</organism>
<feature type="region of interest" description="Disordered" evidence="1">
    <location>
        <begin position="1"/>
        <end position="22"/>
    </location>
</feature>
<proteinExistence type="predicted"/>